<dbReference type="AlphaFoldDB" id="A0A1M4YRB3"/>
<reference evidence="2" key="1">
    <citation type="submission" date="2016-11" db="EMBL/GenBank/DDBJ databases">
        <authorList>
            <person name="Varghese N."/>
            <person name="Submissions S."/>
        </authorList>
    </citation>
    <scope>NUCLEOTIDE SEQUENCE [LARGE SCALE GENOMIC DNA]</scope>
    <source>
        <strain evidence="2">DSM 26991</strain>
    </source>
</reference>
<dbReference type="RefSeq" id="WP_073400186.1">
    <property type="nucleotide sequence ID" value="NZ_FQTV01000005.1"/>
</dbReference>
<protein>
    <submittedName>
        <fullName evidence="1">Uncharacterized protein</fullName>
    </submittedName>
</protein>
<dbReference type="STRING" id="1297750.SAMN05444405_10552"/>
<keyword evidence="2" id="KW-1185">Reference proteome</keyword>
<sequence length="201" mass="23567">MNKYFFLIILVFSISQNSLGKKGFKNRINNKKKELVILEKALNLILSENKDYIYQHKKLIDEKCPLLINVNEVEEFQEFKCFSAYFLDTGISDSILPSYIVKKKGVYCAIYKRNGGNMLKKEIPRILFKECEDSQRNENSWIVLICKSTFKYVVVNIGQIPYKAIKQFQNFSCNHGNNKSTQYKIEKGVVDHFMMDSIMRK</sequence>
<evidence type="ECO:0000313" key="1">
    <source>
        <dbReference type="EMBL" id="SHF08052.1"/>
    </source>
</evidence>
<name>A0A1M4YRB3_9BACE</name>
<dbReference type="EMBL" id="FQTV01000005">
    <property type="protein sequence ID" value="SHF08052.1"/>
    <property type="molecule type" value="Genomic_DNA"/>
</dbReference>
<dbReference type="Proteomes" id="UP000184509">
    <property type="component" value="Unassembled WGS sequence"/>
</dbReference>
<proteinExistence type="predicted"/>
<gene>
    <name evidence="1" type="ORF">SAMN05444405_10552</name>
</gene>
<accession>A0A1M4YRB3</accession>
<organism evidence="1 2">
    <name type="scientific">Bacteroides luti</name>
    <dbReference type="NCBI Taxonomy" id="1297750"/>
    <lineage>
        <taxon>Bacteria</taxon>
        <taxon>Pseudomonadati</taxon>
        <taxon>Bacteroidota</taxon>
        <taxon>Bacteroidia</taxon>
        <taxon>Bacteroidales</taxon>
        <taxon>Bacteroidaceae</taxon>
        <taxon>Bacteroides</taxon>
    </lineage>
</organism>
<evidence type="ECO:0000313" key="2">
    <source>
        <dbReference type="Proteomes" id="UP000184509"/>
    </source>
</evidence>